<evidence type="ECO:0000313" key="1">
    <source>
        <dbReference type="EMBL" id="AUM61973.1"/>
    </source>
</evidence>
<organism evidence="1">
    <name type="scientific">uncultured virus</name>
    <dbReference type="NCBI Taxonomy" id="340016"/>
    <lineage>
        <taxon>Viruses</taxon>
        <taxon>environmental samples</taxon>
    </lineage>
</organism>
<reference evidence="1" key="1">
    <citation type="submission" date="2017-01" db="EMBL/GenBank/DDBJ databases">
        <title>High-throughput sequencing uncovers low homogeneity in the biogeography of single-stranded DNA viruses.</title>
        <authorList>
            <person name="Pearson V.M."/>
            <person name="Rokyta D.R."/>
        </authorList>
    </citation>
    <scope>NUCLEOTIDE SEQUENCE</scope>
</reference>
<proteinExistence type="predicted"/>
<dbReference type="EMBL" id="KY487953">
    <property type="protein sequence ID" value="AUM61973.1"/>
    <property type="molecule type" value="Genomic_DNA"/>
</dbReference>
<gene>
    <name evidence="1" type="primary">Cap</name>
</gene>
<name>A0A2K9LSY0_9VIRU</name>
<sequence length="238" mass="27830">MARYFRRRSTSRFRRKYSRPSRLRRRTRPGTRRFFRKQRKWTKPEIKYIDRNFDVTVPANASFVQSLSPLTLSIGGGVAGRIGRVVKFRKVIAKMRFTTSDNPATNDVRADGALRLVIWSPRRPFSECEEYFTFQADLYTRILDWNMITVHRDQYIRVGYANYAYTADTTTLASNAVYPTDTAKTWVVPFPRTVDFGAILAQENTIDPNKDILYVTYINESQFRVTMDVSTRTTFIDP</sequence>
<accession>A0A2K9LSY0</accession>
<protein>
    <submittedName>
        <fullName evidence="1">Putative capsid</fullName>
    </submittedName>
</protein>
<dbReference type="EMBL" id="KY487979">
    <property type="protein sequence ID" value="AUM62024.1"/>
    <property type="molecule type" value="Genomic_DNA"/>
</dbReference>